<dbReference type="Pfam" id="PF07679">
    <property type="entry name" value="I-set"/>
    <property type="match status" value="5"/>
</dbReference>
<dbReference type="Gene3D" id="2.60.40.10">
    <property type="entry name" value="Immunoglobulins"/>
    <property type="match status" value="6"/>
</dbReference>
<dbReference type="InterPro" id="IPR013106">
    <property type="entry name" value="Ig_V-set"/>
</dbReference>
<proteinExistence type="predicted"/>
<feature type="signal peptide" evidence="6">
    <location>
        <begin position="1"/>
        <end position="24"/>
    </location>
</feature>
<keyword evidence="3" id="KW-0393">Immunoglobulin domain</keyword>
<keyword evidence="11" id="KW-1185">Reference proteome</keyword>
<feature type="chain" id="PRO_5037111403" evidence="6">
    <location>
        <begin position="25"/>
        <end position="1047"/>
    </location>
</feature>
<dbReference type="InterPro" id="IPR002223">
    <property type="entry name" value="Kunitz_BPTI"/>
</dbReference>
<protein>
    <submittedName>
        <fullName evidence="10">Uncharacterized protein</fullName>
    </submittedName>
</protein>
<dbReference type="Gene3D" id="1.10.2000.10">
    <property type="entry name" value="Frizzled cysteine-rich domain"/>
    <property type="match status" value="1"/>
</dbReference>
<sequence>MKMRRAWILLLVLLLSSEILLASAGRGRGRDRARDRGERVRIRKKPKGRDCGRIKENLCTGVGLPYNRTALPNVFGHTNQKLARQAVETYRSLIESGCSPYIRVFLCASLFPECPRRKRDDPRPPCQSLCEKARRDCESTLNSHGFPWPEELTCENLPESRKGEKRERCISYEPPRPEYCGFHKEVGPCQTYYPYWYFNTGAGTCQPFTYGGCFGNQNRFASKEECLRTCGMGFDEKKDDVTTTVDKQMDTTTTAGTTSTVTPSRVPVMDGAPQDIMIAQGQGATLKCHAEGALEYTWSRVDGSMPEEKIVSEMVLESGATLVLHNLTRQDSGLYKCLAENDAGHTAATAKITVMAKPQITQMSVNVTLNRGEPFKLTCQATGSPQPRVTWERKDGKRVLMRRNGTMAFLSVESASTSDSGIYFCKATNSLGSTTEMVHVKVLVPLTLYRPPTRNTSVNVGEAITWSCAASGFPLPSIHWEKIGGNLPEDRITLDGMMETSVDGTNDVISKLTLSDIQPNDTSEYRCVTQGTAGNESSVFSLTVNVPPRWNEKPISKTVNQGDDVTLRCDARGTEPLNVTWRIENGRNISMPFDGHPRYSVDEETRSFRIASVEPADKEFVYHCEIANDAGSISASANLQVIEQWQLPSITAPLPNQTAFVGDDVRMSCQASGDPAPQVTWFLQDLSIETLMDERFVVSESGEELSVSNVNLRDSGTYSCVAANVNGIKREKGELRVVVPSLKLTKGLTNTTVENGSALNLVCAAAGDPTPEVTWFFNDKPINVSAAPSYVIVGGDLSVSEMAPQHEGKYGCLFNNEFFVVSSIAMVNITRKPATSTSDNEVSIPTLNRTTSPNDATVDSSATPELENTSCQCTKPEASPCEGEQRPAIKPRRYDITDAGLKDYFRGWVDVTGQGAANDYCRIIKARTSTRFLDTSMQLACAIAGTAGQSEYNYVSGERFDVGQMDTWYMRDEDGDGRDDYCRCTSDAPDGQFVYCTKADVGGFHGAPGMEESQYSFKARGDRRLLRKCRKRKVDPFFGIASSSDDN</sequence>
<dbReference type="PROSITE" id="PS50835">
    <property type="entry name" value="IG_LIKE"/>
    <property type="match status" value="6"/>
</dbReference>
<feature type="disulfide bond" evidence="4">
    <location>
        <begin position="130"/>
        <end position="154"/>
    </location>
</feature>
<dbReference type="InterPro" id="IPR013098">
    <property type="entry name" value="Ig_I-set"/>
</dbReference>
<dbReference type="OMA" id="CENARRD"/>
<dbReference type="PROSITE" id="PS00280">
    <property type="entry name" value="BPTI_KUNITZ_1"/>
    <property type="match status" value="1"/>
</dbReference>
<evidence type="ECO:0000259" key="9">
    <source>
        <dbReference type="PROSITE" id="PS50835"/>
    </source>
</evidence>
<dbReference type="InterPro" id="IPR050958">
    <property type="entry name" value="Cell_Adh-Cytoskel_Orgn"/>
</dbReference>
<dbReference type="Pfam" id="PF13927">
    <property type="entry name" value="Ig_3"/>
    <property type="match status" value="1"/>
</dbReference>
<evidence type="ECO:0000256" key="3">
    <source>
        <dbReference type="ARBA" id="ARBA00023319"/>
    </source>
</evidence>
<dbReference type="InterPro" id="IPR036179">
    <property type="entry name" value="Ig-like_dom_sf"/>
</dbReference>
<dbReference type="OrthoDB" id="5985519at2759"/>
<dbReference type="Gene3D" id="4.10.410.10">
    <property type="entry name" value="Pancreatic trypsin inhibitor Kunitz domain"/>
    <property type="match status" value="1"/>
</dbReference>
<evidence type="ECO:0000259" key="7">
    <source>
        <dbReference type="PROSITE" id="PS50038"/>
    </source>
</evidence>
<dbReference type="GO" id="GO:0005886">
    <property type="term" value="C:plasma membrane"/>
    <property type="evidence" value="ECO:0007669"/>
    <property type="project" value="TreeGrafter"/>
</dbReference>
<dbReference type="SMART" id="SM00409">
    <property type="entry name" value="IG"/>
    <property type="match status" value="6"/>
</dbReference>
<dbReference type="CDD" id="cd07066">
    <property type="entry name" value="CRD_FZ"/>
    <property type="match status" value="1"/>
</dbReference>
<name>A0A913ZS56_PATMI</name>
<dbReference type="FunFam" id="2.60.40.10:FF:000032">
    <property type="entry name" value="palladin isoform X1"/>
    <property type="match status" value="2"/>
</dbReference>
<evidence type="ECO:0000256" key="5">
    <source>
        <dbReference type="SAM" id="MobiDB-lite"/>
    </source>
</evidence>
<comment type="caution">
    <text evidence="4">Lacks conserved residue(s) required for the propagation of feature annotation.</text>
</comment>
<dbReference type="SUPFAM" id="SSF63501">
    <property type="entry name" value="Frizzled cysteine-rich domain"/>
    <property type="match status" value="1"/>
</dbReference>
<evidence type="ECO:0000256" key="6">
    <source>
        <dbReference type="SAM" id="SignalP"/>
    </source>
</evidence>
<dbReference type="InterPro" id="IPR020067">
    <property type="entry name" value="Frizzled_dom"/>
</dbReference>
<dbReference type="Pfam" id="PF00014">
    <property type="entry name" value="Kunitz_BPTI"/>
    <property type="match status" value="1"/>
</dbReference>
<dbReference type="Proteomes" id="UP000887568">
    <property type="component" value="Unplaced"/>
</dbReference>
<dbReference type="PROSITE" id="PS50279">
    <property type="entry name" value="BPTI_KUNITZ_2"/>
    <property type="match status" value="1"/>
</dbReference>
<feature type="domain" description="Ig-like" evidence="9">
    <location>
        <begin position="648"/>
        <end position="736"/>
    </location>
</feature>
<evidence type="ECO:0000259" key="8">
    <source>
        <dbReference type="PROSITE" id="PS50279"/>
    </source>
</evidence>
<dbReference type="AlphaFoldDB" id="A0A913ZS56"/>
<evidence type="ECO:0000313" key="11">
    <source>
        <dbReference type="Proteomes" id="UP000887568"/>
    </source>
</evidence>
<feature type="region of interest" description="Disordered" evidence="5">
    <location>
        <begin position="835"/>
        <end position="886"/>
    </location>
</feature>
<evidence type="ECO:0000313" key="10">
    <source>
        <dbReference type="EnsemblMetazoa" id="XP_038053921.1"/>
    </source>
</evidence>
<dbReference type="Pfam" id="PF01392">
    <property type="entry name" value="Fz"/>
    <property type="match status" value="1"/>
</dbReference>
<dbReference type="InterPro" id="IPR036790">
    <property type="entry name" value="Frizzled_dom_sf"/>
</dbReference>
<dbReference type="CDD" id="cd00109">
    <property type="entry name" value="Kunitz-type"/>
    <property type="match status" value="1"/>
</dbReference>
<dbReference type="InterPro" id="IPR003598">
    <property type="entry name" value="Ig_sub2"/>
</dbReference>
<dbReference type="SMART" id="SM00063">
    <property type="entry name" value="FRI"/>
    <property type="match status" value="1"/>
</dbReference>
<dbReference type="EnsemblMetazoa" id="XM_038197993.1">
    <property type="protein sequence ID" value="XP_038053921.1"/>
    <property type="gene ID" value="LOC119726335"/>
</dbReference>
<dbReference type="SMART" id="SM00408">
    <property type="entry name" value="IGc2"/>
    <property type="match status" value="6"/>
</dbReference>
<feature type="domain" description="Ig-like" evidence="9">
    <location>
        <begin position="548"/>
        <end position="640"/>
    </location>
</feature>
<dbReference type="SMART" id="SM00131">
    <property type="entry name" value="KU"/>
    <property type="match status" value="1"/>
</dbReference>
<dbReference type="InterPro" id="IPR020901">
    <property type="entry name" value="Prtase_inh_Kunz-CS"/>
</dbReference>
<feature type="domain" description="Ig-like" evidence="9">
    <location>
        <begin position="358"/>
        <end position="441"/>
    </location>
</feature>
<feature type="domain" description="Ig-like" evidence="9">
    <location>
        <begin position="445"/>
        <end position="543"/>
    </location>
</feature>
<feature type="compositionally biased region" description="Polar residues" evidence="5">
    <location>
        <begin position="835"/>
        <end position="873"/>
    </location>
</feature>
<dbReference type="InterPro" id="IPR013783">
    <property type="entry name" value="Ig-like_fold"/>
</dbReference>
<dbReference type="PANTHER" id="PTHR45080:SF8">
    <property type="entry name" value="IG-LIKE DOMAIN-CONTAINING PROTEIN"/>
    <property type="match status" value="1"/>
</dbReference>
<reference evidence="10" key="1">
    <citation type="submission" date="2022-11" db="UniProtKB">
        <authorList>
            <consortium name="EnsemblMetazoa"/>
        </authorList>
    </citation>
    <scope>IDENTIFICATION</scope>
</reference>
<dbReference type="PROSITE" id="PS50038">
    <property type="entry name" value="FZ"/>
    <property type="match status" value="1"/>
</dbReference>
<dbReference type="InterPro" id="IPR003599">
    <property type="entry name" value="Ig_sub"/>
</dbReference>
<dbReference type="SUPFAM" id="SSF48726">
    <property type="entry name" value="Immunoglobulin"/>
    <property type="match status" value="6"/>
</dbReference>
<dbReference type="InterPro" id="IPR007110">
    <property type="entry name" value="Ig-like_dom"/>
</dbReference>
<dbReference type="GO" id="GO:0007156">
    <property type="term" value="P:homophilic cell adhesion via plasma membrane adhesion molecules"/>
    <property type="evidence" value="ECO:0007669"/>
    <property type="project" value="TreeGrafter"/>
</dbReference>
<dbReference type="SMART" id="SM00406">
    <property type="entry name" value="IGv"/>
    <property type="match status" value="2"/>
</dbReference>
<feature type="domain" description="Ig-like" evidence="9">
    <location>
        <begin position="740"/>
        <end position="830"/>
    </location>
</feature>
<dbReference type="RefSeq" id="XP_038053921.1">
    <property type="nucleotide sequence ID" value="XM_038197993.1"/>
</dbReference>
<organism evidence="10 11">
    <name type="scientific">Patiria miniata</name>
    <name type="common">Bat star</name>
    <name type="synonym">Asterina miniata</name>
    <dbReference type="NCBI Taxonomy" id="46514"/>
    <lineage>
        <taxon>Eukaryota</taxon>
        <taxon>Metazoa</taxon>
        <taxon>Echinodermata</taxon>
        <taxon>Eleutherozoa</taxon>
        <taxon>Asterozoa</taxon>
        <taxon>Asteroidea</taxon>
        <taxon>Valvatacea</taxon>
        <taxon>Valvatida</taxon>
        <taxon>Asterinidae</taxon>
        <taxon>Patiria</taxon>
    </lineage>
</organism>
<dbReference type="PANTHER" id="PTHR45080">
    <property type="entry name" value="CONTACTIN 5"/>
    <property type="match status" value="1"/>
</dbReference>
<dbReference type="InterPro" id="IPR036880">
    <property type="entry name" value="Kunitz_BPTI_sf"/>
</dbReference>
<dbReference type="PRINTS" id="PR00759">
    <property type="entry name" value="BASICPTASE"/>
</dbReference>
<dbReference type="SUPFAM" id="SSF57362">
    <property type="entry name" value="BPTI-like"/>
    <property type="match status" value="1"/>
</dbReference>
<evidence type="ECO:0000256" key="4">
    <source>
        <dbReference type="PROSITE-ProRule" id="PRU00090"/>
    </source>
</evidence>
<feature type="domain" description="BPTI/Kunitz inhibitor" evidence="8">
    <location>
        <begin position="180"/>
        <end position="230"/>
    </location>
</feature>
<evidence type="ECO:0000256" key="2">
    <source>
        <dbReference type="ARBA" id="ARBA00023157"/>
    </source>
</evidence>
<evidence type="ECO:0000256" key="1">
    <source>
        <dbReference type="ARBA" id="ARBA00022729"/>
    </source>
</evidence>
<keyword evidence="1 6" id="KW-0732">Signal</keyword>
<feature type="domain" description="FZ" evidence="7">
    <location>
        <begin position="46"/>
        <end position="172"/>
    </location>
</feature>
<feature type="domain" description="Ig-like" evidence="9">
    <location>
        <begin position="263"/>
        <end position="353"/>
    </location>
</feature>
<keyword evidence="2 4" id="KW-1015">Disulfide bond</keyword>
<dbReference type="GeneID" id="119726335"/>
<accession>A0A913ZS56</accession>
<dbReference type="GO" id="GO:0004867">
    <property type="term" value="F:serine-type endopeptidase inhibitor activity"/>
    <property type="evidence" value="ECO:0007669"/>
    <property type="project" value="InterPro"/>
</dbReference>